<dbReference type="InterPro" id="IPR022727">
    <property type="entry name" value="Cuticle_C1"/>
</dbReference>
<feature type="transmembrane region" description="Helical" evidence="11">
    <location>
        <begin position="6"/>
        <end position="27"/>
    </location>
</feature>
<dbReference type="GO" id="GO:0005506">
    <property type="term" value="F:iron ion binding"/>
    <property type="evidence" value="ECO:0007669"/>
    <property type="project" value="InterPro"/>
</dbReference>
<evidence type="ECO:0000256" key="4">
    <source>
        <dbReference type="ARBA" id="ARBA00022617"/>
    </source>
</evidence>
<sequence>MYEEGRTNFLLLTVVLLSLPWILVKFVNWAKSRKRLLNLAARIPGPQATLFLGNALSLMAAPSVIFQNVLKASANFPDIMKMWIGPRLIVFLVHPNDIELVLGSNERIDKAPEYRFFKPWLGDGLLISTGAKWRAHRKLIAPTFHLNVLKTFIGVFNRNSKSLVRKLESEIGKEFDCHDYMSEATVEILLETAMGVDKKTNKNCYDYAMAVMKMCDILHLRQTKIWMRPDLLFNLSSYGRLQKKLLETIHDLTRTVVTLRKADFAEGKFKTETSPTDKQESQSESTTDGYSFGKSAGLYDDIDDDTGEKKRLAFLDLMISCSEQGSVLTNEEIQNQVDTIMFEGHDTTAAASSFFLCVLADRSDIQDAVLNEIDRVLGCSDREITFQDTLELKYMERCIMETLRMFPPVPIIARELSTELKLDFNTNYVLRVSKADNSTRPNFIGEAEERSGPLLSTFFVIAAALACANAGLAPVAYSAAPALSYGTASYGIAPAAPLGYGHAALAPAAITSQSQNILRSYGNLGQVSTYSKTIDTPYSSVRKSDVRVSNPGLATVAHAPLAYAAAPAIAHAPLAYSAAPAYAARAVAAPVAHAGLLGVAYSAAPAVSHITFDGFGAHYGWILSHFPCRMLRK</sequence>
<reference evidence="12 13" key="1">
    <citation type="submission" date="2020-02" db="EMBL/GenBank/DDBJ databases">
        <authorList>
            <person name="Ferguson B K."/>
        </authorList>
    </citation>
    <scope>NUCLEOTIDE SEQUENCE [LARGE SCALE GENOMIC DNA]</scope>
</reference>
<dbReference type="InterPro" id="IPR036396">
    <property type="entry name" value="Cyt_P450_sf"/>
</dbReference>
<evidence type="ECO:0000256" key="1">
    <source>
        <dbReference type="ARBA" id="ARBA00001971"/>
    </source>
</evidence>
<protein>
    <recommendedName>
        <fullName evidence="14">Cytochrome P450</fullName>
    </recommendedName>
</protein>
<evidence type="ECO:0000256" key="10">
    <source>
        <dbReference type="SAM" id="MobiDB-lite"/>
    </source>
</evidence>
<keyword evidence="8" id="KW-0408">Iron</keyword>
<keyword evidence="4" id="KW-0349">Heme</keyword>
<dbReference type="OrthoDB" id="1470350at2759"/>
<dbReference type="Pfam" id="PF00067">
    <property type="entry name" value="p450"/>
    <property type="match status" value="1"/>
</dbReference>
<evidence type="ECO:0000256" key="6">
    <source>
        <dbReference type="ARBA" id="ARBA00022737"/>
    </source>
</evidence>
<dbReference type="GO" id="GO:0020037">
    <property type="term" value="F:heme binding"/>
    <property type="evidence" value="ECO:0007669"/>
    <property type="project" value="InterPro"/>
</dbReference>
<dbReference type="InterPro" id="IPR002401">
    <property type="entry name" value="Cyt_P450_E_grp-I"/>
</dbReference>
<dbReference type="EMBL" id="CADCXU010005926">
    <property type="protein sequence ID" value="CAA9997756.1"/>
    <property type="molecule type" value="Genomic_DNA"/>
</dbReference>
<dbReference type="GO" id="GO:0016705">
    <property type="term" value="F:oxidoreductase activity, acting on paired donors, with incorporation or reduction of molecular oxygen"/>
    <property type="evidence" value="ECO:0007669"/>
    <property type="project" value="InterPro"/>
</dbReference>
<dbReference type="PANTHER" id="PTHR24291:SF106">
    <property type="entry name" value="CYTOCHROME P450 4G1-RELATED"/>
    <property type="match status" value="1"/>
</dbReference>
<keyword evidence="11" id="KW-0472">Membrane</keyword>
<dbReference type="PRINTS" id="PR00463">
    <property type="entry name" value="EP450I"/>
</dbReference>
<keyword evidence="5" id="KW-0479">Metal-binding</keyword>
<evidence type="ECO:0000256" key="7">
    <source>
        <dbReference type="ARBA" id="ARBA00023002"/>
    </source>
</evidence>
<dbReference type="Gene3D" id="1.10.630.10">
    <property type="entry name" value="Cytochrome P450"/>
    <property type="match status" value="1"/>
</dbReference>
<evidence type="ECO:0000256" key="5">
    <source>
        <dbReference type="ARBA" id="ARBA00022723"/>
    </source>
</evidence>
<keyword evidence="3" id="KW-0193">Cuticle</keyword>
<dbReference type="SUPFAM" id="SSF48264">
    <property type="entry name" value="Cytochrome P450"/>
    <property type="match status" value="1"/>
</dbReference>
<gene>
    <name evidence="12" type="ORF">NTEN_LOCUS4050</name>
</gene>
<feature type="compositionally biased region" description="Basic and acidic residues" evidence="10">
    <location>
        <begin position="270"/>
        <end position="281"/>
    </location>
</feature>
<proteinExistence type="inferred from homology"/>
<keyword evidence="7" id="KW-0560">Oxidoreductase</keyword>
<organism evidence="12 13">
    <name type="scientific">Nesidiocoris tenuis</name>
    <dbReference type="NCBI Taxonomy" id="355587"/>
    <lineage>
        <taxon>Eukaryota</taxon>
        <taxon>Metazoa</taxon>
        <taxon>Ecdysozoa</taxon>
        <taxon>Arthropoda</taxon>
        <taxon>Hexapoda</taxon>
        <taxon>Insecta</taxon>
        <taxon>Pterygota</taxon>
        <taxon>Neoptera</taxon>
        <taxon>Paraneoptera</taxon>
        <taxon>Hemiptera</taxon>
        <taxon>Heteroptera</taxon>
        <taxon>Panheteroptera</taxon>
        <taxon>Cimicomorpha</taxon>
        <taxon>Miridae</taxon>
        <taxon>Dicyphina</taxon>
        <taxon>Nesidiocoris</taxon>
    </lineage>
</organism>
<dbReference type="Pfam" id="PF11018">
    <property type="entry name" value="Cuticle_3"/>
    <property type="match status" value="1"/>
</dbReference>
<dbReference type="GO" id="GO:0042302">
    <property type="term" value="F:structural constituent of cuticle"/>
    <property type="evidence" value="ECO:0007669"/>
    <property type="project" value="UniProtKB-KW"/>
</dbReference>
<comment type="cofactor">
    <cofactor evidence="1">
        <name>heme</name>
        <dbReference type="ChEBI" id="CHEBI:30413"/>
    </cofactor>
</comment>
<evidence type="ECO:0000256" key="2">
    <source>
        <dbReference type="ARBA" id="ARBA00010617"/>
    </source>
</evidence>
<keyword evidence="13" id="KW-1185">Reference proteome</keyword>
<evidence type="ECO:0000256" key="11">
    <source>
        <dbReference type="SAM" id="Phobius"/>
    </source>
</evidence>
<dbReference type="Proteomes" id="UP000479000">
    <property type="component" value="Unassembled WGS sequence"/>
</dbReference>
<name>A0A6H5G5B1_9HEMI</name>
<evidence type="ECO:0008006" key="14">
    <source>
        <dbReference type="Google" id="ProtNLM"/>
    </source>
</evidence>
<evidence type="ECO:0000256" key="3">
    <source>
        <dbReference type="ARBA" id="ARBA00022460"/>
    </source>
</evidence>
<keyword evidence="6" id="KW-0677">Repeat</keyword>
<dbReference type="InterPro" id="IPR050196">
    <property type="entry name" value="Cytochrome_P450_Monoox"/>
</dbReference>
<evidence type="ECO:0000313" key="12">
    <source>
        <dbReference type="EMBL" id="CAA9997756.1"/>
    </source>
</evidence>
<dbReference type="InterPro" id="IPR001128">
    <property type="entry name" value="Cyt_P450"/>
</dbReference>
<keyword evidence="11" id="KW-1133">Transmembrane helix</keyword>
<feature type="region of interest" description="Disordered" evidence="10">
    <location>
        <begin position="270"/>
        <end position="289"/>
    </location>
</feature>
<accession>A0A6H5G5B1</accession>
<comment type="similarity">
    <text evidence="2">Belongs to the cytochrome P450 family.</text>
</comment>
<dbReference type="GO" id="GO:0004497">
    <property type="term" value="F:monooxygenase activity"/>
    <property type="evidence" value="ECO:0007669"/>
    <property type="project" value="UniProtKB-KW"/>
</dbReference>
<evidence type="ECO:0000256" key="9">
    <source>
        <dbReference type="ARBA" id="ARBA00023033"/>
    </source>
</evidence>
<keyword evidence="9" id="KW-0503">Monooxygenase</keyword>
<dbReference type="AlphaFoldDB" id="A0A6H5G5B1"/>
<evidence type="ECO:0000313" key="13">
    <source>
        <dbReference type="Proteomes" id="UP000479000"/>
    </source>
</evidence>
<dbReference type="PANTHER" id="PTHR24291">
    <property type="entry name" value="CYTOCHROME P450 FAMILY 4"/>
    <property type="match status" value="1"/>
</dbReference>
<keyword evidence="11" id="KW-0812">Transmembrane</keyword>
<evidence type="ECO:0000256" key="8">
    <source>
        <dbReference type="ARBA" id="ARBA00023004"/>
    </source>
</evidence>